<reference evidence="2" key="1">
    <citation type="journal article" date="2023" name="G3 (Bethesda)">
        <title>Genome assembly and association tests identify interacting loci associated with vigor, precocity, and sex in interspecific pistachio rootstocks.</title>
        <authorList>
            <person name="Palmer W."/>
            <person name="Jacygrad E."/>
            <person name="Sagayaradj S."/>
            <person name="Cavanaugh K."/>
            <person name="Han R."/>
            <person name="Bertier L."/>
            <person name="Beede B."/>
            <person name="Kafkas S."/>
            <person name="Golino D."/>
            <person name="Preece J."/>
            <person name="Michelmore R."/>
        </authorList>
    </citation>
    <scope>NUCLEOTIDE SEQUENCE [LARGE SCALE GENOMIC DNA]</scope>
</reference>
<comment type="caution">
    <text evidence="1">The sequence shown here is derived from an EMBL/GenBank/DDBJ whole genome shotgun (WGS) entry which is preliminary data.</text>
</comment>
<dbReference type="EMBL" id="CM047745">
    <property type="protein sequence ID" value="KAJ0024397.1"/>
    <property type="molecule type" value="Genomic_DNA"/>
</dbReference>
<accession>A0ACC0XSG4</accession>
<dbReference type="Proteomes" id="UP001163603">
    <property type="component" value="Chromosome 10"/>
</dbReference>
<organism evidence="1 2">
    <name type="scientific">Pistacia integerrima</name>
    <dbReference type="NCBI Taxonomy" id="434235"/>
    <lineage>
        <taxon>Eukaryota</taxon>
        <taxon>Viridiplantae</taxon>
        <taxon>Streptophyta</taxon>
        <taxon>Embryophyta</taxon>
        <taxon>Tracheophyta</taxon>
        <taxon>Spermatophyta</taxon>
        <taxon>Magnoliopsida</taxon>
        <taxon>eudicotyledons</taxon>
        <taxon>Gunneridae</taxon>
        <taxon>Pentapetalae</taxon>
        <taxon>rosids</taxon>
        <taxon>malvids</taxon>
        <taxon>Sapindales</taxon>
        <taxon>Anacardiaceae</taxon>
        <taxon>Pistacia</taxon>
    </lineage>
</organism>
<gene>
    <name evidence="1" type="ORF">Pint_07938</name>
</gene>
<name>A0ACC0XSG4_9ROSI</name>
<keyword evidence="2" id="KW-1185">Reference proteome</keyword>
<sequence length="295" mass="34455">MHTEANKFFFSNDTKLFKTWFPKNFDKIFLHIHKLDVTNEIAKIRKQTSTLFGQHDALQNNVTYIDAVAKEHLKVHWNREEVKVHPLAKKFTLAISLRSILNIQDSETVKELENLFNCLMTGMFSLPINIPGTKFNRAIKASREIRKKFECIIRQRKIEVSEKSKKSFDSSKDLLSMLLMDGDKNEEGAVESDVARLFREVLTDFNYDGFLIPKGWKVHLTVHATHKSSKYFQDPEKFDPSRFEENKLVPFSYPFGFQGPGLPVWKIWLGPSIFHLEEVLTCVLEKSMPNYKYLF</sequence>
<proteinExistence type="predicted"/>
<evidence type="ECO:0000313" key="2">
    <source>
        <dbReference type="Proteomes" id="UP001163603"/>
    </source>
</evidence>
<protein>
    <submittedName>
        <fullName evidence="1">Uncharacterized protein</fullName>
    </submittedName>
</protein>
<evidence type="ECO:0000313" key="1">
    <source>
        <dbReference type="EMBL" id="KAJ0024397.1"/>
    </source>
</evidence>